<feature type="region of interest" description="Disordered" evidence="1">
    <location>
        <begin position="344"/>
        <end position="389"/>
    </location>
</feature>
<evidence type="ECO:0000259" key="2">
    <source>
        <dbReference type="Pfam" id="PF08550"/>
    </source>
</evidence>
<dbReference type="InterPro" id="IPR052292">
    <property type="entry name" value="Glucose_repression_reg"/>
</dbReference>
<dbReference type="InterPro" id="IPR013860">
    <property type="entry name" value="AreA_GATA"/>
</dbReference>
<feature type="domain" description="Nitrogen regulatory protein areA GATA-like" evidence="2">
    <location>
        <begin position="218"/>
        <end position="243"/>
    </location>
</feature>
<feature type="compositionally biased region" description="Polar residues" evidence="1">
    <location>
        <begin position="151"/>
        <end position="177"/>
    </location>
</feature>
<evidence type="ECO:0000256" key="1">
    <source>
        <dbReference type="SAM" id="MobiDB-lite"/>
    </source>
</evidence>
<feature type="region of interest" description="Disordered" evidence="1">
    <location>
        <begin position="150"/>
        <end position="193"/>
    </location>
</feature>
<sequence length="601" mass="67516">MASFTGAFYFISPAECRIHHSPHHQLAFELESDINGMRGLMEQDLDHWRTKGPTRTLWRRKRGVLLHYDLGPYWIRHDAAPRLLRFPVPIHANSADLYFVFIPSTNFSGALACDDAVGLTNSPEDYAMFSPSVPEKLYVRPGIALDDVPGTFSSSQSGDSYTISPANRESSEVSNDISRPGTPDRSEHTKDDMAVCRSPSRQVDYLTHNWREEDIWFSWRYIVMRRGVLPNSIRLENAIWRTWVKAKNNLKTISPETINWLKDCDVTWLYGPLHSVPKALNSVQTKLSKAPLPKTDSHINLDKRPILKKRSISEEMLHRSLSTASLLKQATAAVNVQKTRDILGPRISRSSTDYPSEPFSQRRLSGESSSSSISTESSGIKSPNCERKHTRFNERVEQYIAVEFKGVDHDSDVLDTGRYGDDSDPDDGVMMKRRKTRKPLLVQQKAFESKPAKGETIAMLPPTTLNYREDAPEPRGTASKHSRNPIMPSSSQDILRPTKQPRLIFDGEERVDGSLGDVLLNPRTGWPSSPAEDANGGLPRSLSPQSLCEAPAGMRRNPSDIFMPYEEGGVSSTDGIIERIIGTINTARDIAHIIWSVGRRK</sequence>
<gene>
    <name evidence="3" type="ORF">BN851_0044960</name>
</gene>
<feature type="compositionally biased region" description="Basic and acidic residues" evidence="1">
    <location>
        <begin position="182"/>
        <end position="193"/>
    </location>
</feature>
<dbReference type="Pfam" id="PF08550">
    <property type="entry name" value="GATA_AreA"/>
    <property type="match status" value="1"/>
</dbReference>
<accession>A0A096PFE6</accession>
<protein>
    <submittedName>
        <fullName evidence="3">WGS project CBMG000000000 data, contig CS5907-c000821</fullName>
    </submittedName>
</protein>
<dbReference type="EMBL" id="CBMG010000819">
    <property type="protein sequence ID" value="CEG03413.1"/>
    <property type="molecule type" value="Genomic_DNA"/>
</dbReference>
<dbReference type="AlphaFoldDB" id="A0A096PFE6"/>
<feature type="compositionally biased region" description="Polar residues" evidence="1">
    <location>
        <begin position="348"/>
        <end position="363"/>
    </location>
</feature>
<dbReference type="GO" id="GO:0007039">
    <property type="term" value="P:protein catabolic process in the vacuole"/>
    <property type="evidence" value="ECO:0007669"/>
    <property type="project" value="TreeGrafter"/>
</dbReference>
<comment type="caution">
    <text evidence="3">The sequence shown here is derived from an EMBL/GenBank/DDBJ whole genome shotgun (WGS) entry which is preliminary data.</text>
</comment>
<feature type="region of interest" description="Disordered" evidence="1">
    <location>
        <begin position="465"/>
        <end position="498"/>
    </location>
</feature>
<feature type="compositionally biased region" description="Low complexity" evidence="1">
    <location>
        <begin position="366"/>
        <end position="382"/>
    </location>
</feature>
<reference evidence="3" key="1">
    <citation type="submission" date="2013-05" db="EMBL/GenBank/DDBJ databases">
        <title>Draft genome sequences of six wheat associated Fusarium spp. isolates.</title>
        <authorList>
            <person name="Moolhuijzen P.M."/>
            <person name="Manners J.M."/>
            <person name="Wilcox S."/>
            <person name="Bellgard M.I."/>
            <person name="Gardiner D.M."/>
        </authorList>
    </citation>
    <scope>NUCLEOTIDE SEQUENCE</scope>
    <source>
        <strain evidence="3">CS5907</strain>
        <strain evidence="3">CS5907</strain>
    </source>
</reference>
<dbReference type="PANTHER" id="PTHR28051">
    <property type="entry name" value="PROTEIN MTL1-RELATED"/>
    <property type="match status" value="1"/>
</dbReference>
<dbReference type="GO" id="GO:0005773">
    <property type="term" value="C:vacuole"/>
    <property type="evidence" value="ECO:0007669"/>
    <property type="project" value="GOC"/>
</dbReference>
<dbReference type="PANTHER" id="PTHR28051:SF1">
    <property type="entry name" value="PROTEIN MTL1-RELATED"/>
    <property type="match status" value="1"/>
</dbReference>
<evidence type="ECO:0000313" key="3">
    <source>
        <dbReference type="EMBL" id="CEG03413.1"/>
    </source>
</evidence>
<name>A0A096PFE6_9HYPO</name>
<proteinExistence type="predicted"/>
<dbReference type="GO" id="GO:0042149">
    <property type="term" value="P:cellular response to glucose starvation"/>
    <property type="evidence" value="ECO:0007669"/>
    <property type="project" value="TreeGrafter"/>
</dbReference>
<organism evidence="3">
    <name type="scientific">Fusarium acuminatum CS5907</name>
    <dbReference type="NCBI Taxonomy" id="1318461"/>
    <lineage>
        <taxon>Eukaryota</taxon>
        <taxon>Fungi</taxon>
        <taxon>Dikarya</taxon>
        <taxon>Ascomycota</taxon>
        <taxon>Pezizomycotina</taxon>
        <taxon>Sordariomycetes</taxon>
        <taxon>Hypocreomycetidae</taxon>
        <taxon>Hypocreales</taxon>
        <taxon>Nectriaceae</taxon>
        <taxon>Fusarium</taxon>
        <taxon>Fusarium tricinctum species complex</taxon>
    </lineage>
</organism>